<dbReference type="InterPro" id="IPR046450">
    <property type="entry name" value="PA_dom_sf"/>
</dbReference>
<comment type="caution">
    <text evidence="2">The sequence shown here is derived from an EMBL/GenBank/DDBJ whole genome shotgun (WGS) entry which is preliminary data.</text>
</comment>
<proteinExistence type="predicted"/>
<dbReference type="OrthoDB" id="9778250at2"/>
<sequence>MLGLAGAGGGMMQLVRTMALAACLGIAPAAAKAAILGSLQTISPAPGFSVEAFPALGSGLGSVQAPLDLVADAGCLPGDFTGFASGSVALIVRGTCAFLTKASLAANAGAVGVVFYNNTVGGVIPDLLQQFSFPVVAISQTDGLAFVSGIDRGTEYTVRLAVQEPQEVPEPLSAALLATGLLGLAAARRRPAPGAV</sequence>
<dbReference type="Proteomes" id="UP000245765">
    <property type="component" value="Unassembled WGS sequence"/>
</dbReference>
<dbReference type="RefSeq" id="WP_109872939.1">
    <property type="nucleotide sequence ID" value="NZ_QGNA01000005.1"/>
</dbReference>
<dbReference type="EMBL" id="QGNA01000005">
    <property type="protein sequence ID" value="PWS35296.1"/>
    <property type="molecule type" value="Genomic_DNA"/>
</dbReference>
<evidence type="ECO:0000313" key="3">
    <source>
        <dbReference type="Proteomes" id="UP000245765"/>
    </source>
</evidence>
<dbReference type="SUPFAM" id="SSF52025">
    <property type="entry name" value="PA domain"/>
    <property type="match status" value="1"/>
</dbReference>
<keyword evidence="3" id="KW-1185">Reference proteome</keyword>
<accession>A0A317FCP7</accession>
<evidence type="ECO:0000259" key="1">
    <source>
        <dbReference type="Pfam" id="PF02225"/>
    </source>
</evidence>
<evidence type="ECO:0000313" key="2">
    <source>
        <dbReference type="EMBL" id="PWS35296.1"/>
    </source>
</evidence>
<dbReference type="InterPro" id="IPR003137">
    <property type="entry name" value="PA_domain"/>
</dbReference>
<gene>
    <name evidence="2" type="ORF">DFH01_22330</name>
</gene>
<reference evidence="3" key="1">
    <citation type="submission" date="2018-05" db="EMBL/GenBank/DDBJ databases">
        <authorList>
            <person name="Du Z."/>
            <person name="Wang X."/>
        </authorList>
    </citation>
    <scope>NUCLEOTIDE SEQUENCE [LARGE SCALE GENOMIC DNA]</scope>
    <source>
        <strain evidence="3">CQN31</strain>
    </source>
</reference>
<dbReference type="NCBIfam" id="TIGR02595">
    <property type="entry name" value="PEP_CTERM"/>
    <property type="match status" value="1"/>
</dbReference>
<protein>
    <recommendedName>
        <fullName evidence="1">PA domain-containing protein</fullName>
    </recommendedName>
</protein>
<dbReference type="InterPro" id="IPR013424">
    <property type="entry name" value="Ice-binding_C"/>
</dbReference>
<dbReference type="Pfam" id="PF02225">
    <property type="entry name" value="PA"/>
    <property type="match status" value="1"/>
</dbReference>
<dbReference type="AlphaFoldDB" id="A0A317FCP7"/>
<dbReference type="Gene3D" id="3.50.30.30">
    <property type="match status" value="1"/>
</dbReference>
<organism evidence="2 3">
    <name type="scientific">Falsiroseomonas bella</name>
    <dbReference type="NCBI Taxonomy" id="2184016"/>
    <lineage>
        <taxon>Bacteria</taxon>
        <taxon>Pseudomonadati</taxon>
        <taxon>Pseudomonadota</taxon>
        <taxon>Alphaproteobacteria</taxon>
        <taxon>Acetobacterales</taxon>
        <taxon>Roseomonadaceae</taxon>
        <taxon>Falsiroseomonas</taxon>
    </lineage>
</organism>
<feature type="domain" description="PA" evidence="1">
    <location>
        <begin position="67"/>
        <end position="145"/>
    </location>
</feature>
<name>A0A317FCP7_9PROT</name>